<evidence type="ECO:0000313" key="3">
    <source>
        <dbReference type="Proteomes" id="UP000230750"/>
    </source>
</evidence>
<protein>
    <submittedName>
        <fullName evidence="2">Uncharacterized protein</fullName>
    </submittedName>
</protein>
<feature type="compositionally biased region" description="Basic and acidic residues" evidence="1">
    <location>
        <begin position="167"/>
        <end position="182"/>
    </location>
</feature>
<organism evidence="2 3">
    <name type="scientific">Stichopus japonicus</name>
    <name type="common">Sea cucumber</name>
    <dbReference type="NCBI Taxonomy" id="307972"/>
    <lineage>
        <taxon>Eukaryota</taxon>
        <taxon>Metazoa</taxon>
        <taxon>Echinodermata</taxon>
        <taxon>Eleutherozoa</taxon>
        <taxon>Echinozoa</taxon>
        <taxon>Holothuroidea</taxon>
        <taxon>Aspidochirotacea</taxon>
        <taxon>Aspidochirotida</taxon>
        <taxon>Stichopodidae</taxon>
        <taxon>Apostichopus</taxon>
    </lineage>
</organism>
<reference evidence="2 3" key="1">
    <citation type="journal article" date="2017" name="PLoS Biol.">
        <title>The sea cucumber genome provides insights into morphological evolution and visceral regeneration.</title>
        <authorList>
            <person name="Zhang X."/>
            <person name="Sun L."/>
            <person name="Yuan J."/>
            <person name="Sun Y."/>
            <person name="Gao Y."/>
            <person name="Zhang L."/>
            <person name="Li S."/>
            <person name="Dai H."/>
            <person name="Hamel J.F."/>
            <person name="Liu C."/>
            <person name="Yu Y."/>
            <person name="Liu S."/>
            <person name="Lin W."/>
            <person name="Guo K."/>
            <person name="Jin S."/>
            <person name="Xu P."/>
            <person name="Storey K.B."/>
            <person name="Huan P."/>
            <person name="Zhang T."/>
            <person name="Zhou Y."/>
            <person name="Zhang J."/>
            <person name="Lin C."/>
            <person name="Li X."/>
            <person name="Xing L."/>
            <person name="Huo D."/>
            <person name="Sun M."/>
            <person name="Wang L."/>
            <person name="Mercier A."/>
            <person name="Li F."/>
            <person name="Yang H."/>
            <person name="Xiang J."/>
        </authorList>
    </citation>
    <scope>NUCLEOTIDE SEQUENCE [LARGE SCALE GENOMIC DNA]</scope>
    <source>
        <strain evidence="2">Shaxun</strain>
        <tissue evidence="2">Muscle</tissue>
    </source>
</reference>
<sequence>MWSQCLDSFNMVLVDNLPLAVWCRKNITILPEFSPKILVGGAAAPPAPPPPTPMLEMDNKKTEAGECTEENGNSSVEREESSIRSNSLTLSVSGDKNIVLSNCKFIFPEIKRPKRRAAPLRKEDEATPRKKKRAGSDKPLSDKGRNMSDETLPGTSGSAGKSGRGKKSAERKKSSDTDKENKPQVQCSTMPMVFKNVKKSRRIRVNTFDVEVESIDQNHTKKWLPGRFRPVDFSGWGHLTLLNKETGKEEPI</sequence>
<name>A0A2G8LJC0_STIJA</name>
<proteinExistence type="predicted"/>
<evidence type="ECO:0000256" key="1">
    <source>
        <dbReference type="SAM" id="MobiDB-lite"/>
    </source>
</evidence>
<dbReference type="EMBL" id="MRZV01000059">
    <property type="protein sequence ID" value="PIK60344.1"/>
    <property type="molecule type" value="Genomic_DNA"/>
</dbReference>
<feature type="compositionally biased region" description="Basic and acidic residues" evidence="1">
    <location>
        <begin position="120"/>
        <end position="148"/>
    </location>
</feature>
<keyword evidence="3" id="KW-1185">Reference proteome</keyword>
<evidence type="ECO:0000313" key="2">
    <source>
        <dbReference type="EMBL" id="PIK60344.1"/>
    </source>
</evidence>
<gene>
    <name evidence="2" type="ORF">BSL78_02713</name>
</gene>
<dbReference type="AlphaFoldDB" id="A0A2G8LJC0"/>
<comment type="caution">
    <text evidence="2">The sequence shown here is derived from an EMBL/GenBank/DDBJ whole genome shotgun (WGS) entry which is preliminary data.</text>
</comment>
<dbReference type="Proteomes" id="UP000230750">
    <property type="component" value="Unassembled WGS sequence"/>
</dbReference>
<feature type="region of interest" description="Disordered" evidence="1">
    <location>
        <begin position="44"/>
        <end position="86"/>
    </location>
</feature>
<feature type="region of interest" description="Disordered" evidence="1">
    <location>
        <begin position="115"/>
        <end position="190"/>
    </location>
</feature>
<accession>A0A2G8LJC0</accession>